<dbReference type="Proteomes" id="UP000095280">
    <property type="component" value="Unplaced"/>
</dbReference>
<feature type="region of interest" description="Disordered" evidence="11">
    <location>
        <begin position="246"/>
        <end position="268"/>
    </location>
</feature>
<keyword evidence="4" id="KW-1003">Cell membrane</keyword>
<dbReference type="GO" id="GO:0015252">
    <property type="term" value="F:proton channel activity"/>
    <property type="evidence" value="ECO:0007669"/>
    <property type="project" value="InterPro"/>
</dbReference>
<organism evidence="14 15">
    <name type="scientific">Macrostomum lignano</name>
    <dbReference type="NCBI Taxonomy" id="282301"/>
    <lineage>
        <taxon>Eukaryota</taxon>
        <taxon>Metazoa</taxon>
        <taxon>Spiralia</taxon>
        <taxon>Lophotrochozoa</taxon>
        <taxon>Platyhelminthes</taxon>
        <taxon>Rhabditophora</taxon>
        <taxon>Macrostomorpha</taxon>
        <taxon>Macrostomida</taxon>
        <taxon>Macrostomidae</taxon>
        <taxon>Macrostomum</taxon>
    </lineage>
</organism>
<feature type="signal peptide" evidence="13">
    <location>
        <begin position="1"/>
        <end position="18"/>
    </location>
</feature>
<keyword evidence="13" id="KW-0732">Signal</keyword>
<feature type="transmembrane region" description="Helical" evidence="12">
    <location>
        <begin position="1459"/>
        <end position="1480"/>
    </location>
</feature>
<evidence type="ECO:0000256" key="11">
    <source>
        <dbReference type="SAM" id="MobiDB-lite"/>
    </source>
</evidence>
<feature type="compositionally biased region" description="Polar residues" evidence="11">
    <location>
        <begin position="1733"/>
        <end position="1745"/>
    </location>
</feature>
<evidence type="ECO:0000256" key="6">
    <source>
        <dbReference type="ARBA" id="ARBA00022781"/>
    </source>
</evidence>
<feature type="region of interest" description="Disordered" evidence="11">
    <location>
        <begin position="1732"/>
        <end position="1798"/>
    </location>
</feature>
<accession>A0A1I8IHX5</accession>
<evidence type="ECO:0000313" key="14">
    <source>
        <dbReference type="Proteomes" id="UP000095280"/>
    </source>
</evidence>
<feature type="transmembrane region" description="Helical" evidence="12">
    <location>
        <begin position="1056"/>
        <end position="1076"/>
    </location>
</feature>
<evidence type="ECO:0000256" key="3">
    <source>
        <dbReference type="ARBA" id="ARBA00022448"/>
    </source>
</evidence>
<keyword evidence="5 12" id="KW-0812">Transmembrane</keyword>
<evidence type="ECO:0000256" key="5">
    <source>
        <dbReference type="ARBA" id="ARBA00022692"/>
    </source>
</evidence>
<feature type="transmembrane region" description="Helical" evidence="12">
    <location>
        <begin position="1335"/>
        <end position="1357"/>
    </location>
</feature>
<evidence type="ECO:0000256" key="13">
    <source>
        <dbReference type="SAM" id="SignalP"/>
    </source>
</evidence>
<evidence type="ECO:0000256" key="12">
    <source>
        <dbReference type="SAM" id="Phobius"/>
    </source>
</evidence>
<reference evidence="15" key="1">
    <citation type="submission" date="2016-11" db="UniProtKB">
        <authorList>
            <consortium name="WormBaseParasite"/>
        </authorList>
    </citation>
    <scope>IDENTIFICATION</scope>
</reference>
<keyword evidence="9 12" id="KW-0472">Membrane</keyword>
<feature type="transmembrane region" description="Helical" evidence="12">
    <location>
        <begin position="1492"/>
        <end position="1516"/>
    </location>
</feature>
<keyword evidence="14" id="KW-1185">Reference proteome</keyword>
<evidence type="ECO:0000256" key="2">
    <source>
        <dbReference type="ARBA" id="ARBA00006513"/>
    </source>
</evidence>
<dbReference type="GO" id="GO:0005886">
    <property type="term" value="C:plasma membrane"/>
    <property type="evidence" value="ECO:0007669"/>
    <property type="project" value="UniProtKB-SubCell"/>
</dbReference>
<feature type="region of interest" description="Disordered" evidence="11">
    <location>
        <begin position="582"/>
        <end position="610"/>
    </location>
</feature>
<feature type="transmembrane region" description="Helical" evidence="12">
    <location>
        <begin position="1305"/>
        <end position="1323"/>
    </location>
</feature>
<keyword evidence="10" id="KW-0407">Ion channel</keyword>
<keyword evidence="6" id="KW-0375">Hydrogen ion transport</keyword>
<name>A0A1I8IHX5_9PLAT</name>
<feature type="compositionally biased region" description="Low complexity" evidence="11">
    <location>
        <begin position="1106"/>
        <end position="1118"/>
    </location>
</feature>
<feature type="transmembrane region" description="Helical" evidence="12">
    <location>
        <begin position="1024"/>
        <end position="1044"/>
    </location>
</feature>
<feature type="compositionally biased region" description="Basic and acidic residues" evidence="11">
    <location>
        <begin position="1083"/>
        <end position="1105"/>
    </location>
</feature>
<proteinExistence type="inferred from homology"/>
<dbReference type="PANTHER" id="PTHR21522">
    <property type="entry name" value="PROTON CHANNEL OTOP"/>
    <property type="match status" value="1"/>
</dbReference>
<evidence type="ECO:0000256" key="9">
    <source>
        <dbReference type="ARBA" id="ARBA00023136"/>
    </source>
</evidence>
<feature type="region of interest" description="Disordered" evidence="11">
    <location>
        <begin position="148"/>
        <end position="168"/>
    </location>
</feature>
<keyword evidence="3" id="KW-0813">Transport</keyword>
<feature type="region of interest" description="Disordered" evidence="11">
    <location>
        <begin position="530"/>
        <end position="559"/>
    </location>
</feature>
<feature type="transmembrane region" description="Helical" evidence="12">
    <location>
        <begin position="1266"/>
        <end position="1285"/>
    </location>
</feature>
<feature type="chain" id="PRO_5009320973" evidence="13">
    <location>
        <begin position="19"/>
        <end position="1798"/>
    </location>
</feature>
<feature type="region of interest" description="Disordered" evidence="11">
    <location>
        <begin position="1083"/>
        <end position="1123"/>
    </location>
</feature>
<feature type="transmembrane region" description="Helical" evidence="12">
    <location>
        <begin position="1663"/>
        <end position="1688"/>
    </location>
</feature>
<protein>
    <submittedName>
        <fullName evidence="15">Reverse transcriptase domain-containing protein</fullName>
    </submittedName>
</protein>
<dbReference type="PANTHER" id="PTHR21522:SF32">
    <property type="entry name" value="OTOPETRIN-2"/>
    <property type="match status" value="1"/>
</dbReference>
<feature type="transmembrane region" description="Helical" evidence="12">
    <location>
        <begin position="1537"/>
        <end position="1558"/>
    </location>
</feature>
<keyword evidence="7 12" id="KW-1133">Transmembrane helix</keyword>
<comment type="subcellular location">
    <subcellularLocation>
        <location evidence="1">Cell membrane</location>
        <topology evidence="1">Multi-pass membrane protein</topology>
    </subcellularLocation>
</comment>
<evidence type="ECO:0000256" key="7">
    <source>
        <dbReference type="ARBA" id="ARBA00022989"/>
    </source>
</evidence>
<evidence type="ECO:0000256" key="1">
    <source>
        <dbReference type="ARBA" id="ARBA00004651"/>
    </source>
</evidence>
<sequence>MVSMATPVRLAFFLFSSAMKIWYMRRVAVPGSSVMMSRAVLVSKGTPSRCSTGSIRPGDNAGPIEAALTGRFEQLSENEIARHIEETVPKTTKKKAQGRPADAARRRRRPPIPLAPGDQRLPLKWCRSGGPVGLACSAVLLTDGGEEISSSGVPEVPGEQRDALGPANVGENRVWPERWREKQPCPERAMLTALRSLRLSLRRALRRRGEGQGTAARDCLQFRVSCHLRRCSESAQRLTRELITEAGMGAPGPGPNSAPAEPALASRSARSLPRKPAWPGIHLSSTWLPSASPLSWVLQSRTDLELAVLRQRARRAAWLSDVTVDFRVAPAVTRLVSRLNGDLIPLAQEKGGWDRVREDVEPATLLESLEAEVRVRDKRPLLKGPHFLEGHPSIQKTPGALRRLSFDINIQRRGTEEGIHAFKRSRGWSAHSHAAGSALDFVESVEVALDAQAASPHEAGVTDRGADDGSVNPPQLPGGLLYEDQARKLLLCRAHQVDRRRHAVLGVDLQTPGSRWHHCRSDVAAARSSSSSSALTGFGSGSPVSMGSSSAKGPRLAGRQLAQCPGAASRLGRRVRLQSALPRGVGPSWDVPTLPGRTGAPRRPGDLSPQLGDFGGTDCLSCTLVQAAPLGAARRASVASALSSALSFARAAVLPGRAVCFGSLSRGLRLGPGRLRIPPALLTATGRVGLVGADAQLPKADVDEAAVWITPHPGVRQPQDGCEASAVALLGQQLKEPPTRVSITGPNEKARVPRRIRMNVQRRALQSLLPQEAINGTSHLLQLIGRQARVLSQDDNRRLPLCRISVGGPGVSGAFFRWAVHPPGCIGLPILGRGFRGLEALFRHRPRLGSFRCRGPLAPGTGLASALLGPPRLVKSTAGSSRGGAAFLSSWSSRCLLGGTAQSWLHGSRRGVPDGSRWYGRGVHGPSRGRRHCVIHSRFVTSSQRVPRTVALNCLLLLLIFCNTTRGCEIEMMRNQMKRIGSFLKGESPSEPPGIRRRIRRPSNLAFKVDHSASPTKSILQSLLTLYGLMALMLGVVIPISDALTKPVEHADYRQIFYIFMHGLGIVCIVYLNTLISCHQHHRAADFTPRRPPEARRNSSSRRPEAIAGTAASTSSGSKFFMPEDRDSVDEQLPDGHFTATTLCARSGCVGDRDGIAADPGQPKVDADAVQIELAGQAADALVYEESGPQRADDVPAALTEPVEFEANDSSRGRRLRRRRRVASHKKLIGNVQKRLSRTWRSPPTMDESWKHPVKKITWSAVGVNLYLRLGAIVFGFGVMVHDGFKIADVLERPGSEVCVGPWFLPKRCIHLLFIMCQTYYVFKHHRVTINTQKALVRFVFVHLIVTNLCIWVKTVVYEIKVGLTPKNSSSDSNGSSNYVAEMLKNGTDGCHGRYLEEDSPSYQLGPYLYPCAVEYGLICAAICYKFFSRVGDLDVVPYGRKEQQQGPRSTTCHKSHKGLFMGLMIMICVLVPMISLILLQMKKQTEYKDVYILAVILTECSVLCFTTGMALAGIVKAIRNLHLYKVRGNETFDVNLLFVGLAGIVCYNLFVAISVGACLMDTKEGEHCNWGDKAEFYNTKANGFKSMLEVAQSVLQTLFIMQAIQRKVTMKLIEGMHKPGRGVTIALLIANLAMWVASVFEAQRNIAENFLLTYFGDMPWKIIKYIFLPLIIFFRFHSTVCLSEIWIQSYKPQKGHQHRHHHDALTDAQLVAQPPVREAQQGAAIHAVPSEGRQQLPQPETVQQAGHLVDGPGPSPCCPVSALSGSSSMARSQTRTRRSLEPLASRRPSLEKQQLVT</sequence>
<feature type="region of interest" description="Disordered" evidence="11">
    <location>
        <begin position="88"/>
        <end position="116"/>
    </location>
</feature>
<evidence type="ECO:0000313" key="15">
    <source>
        <dbReference type="WBParaSite" id="maker-uti_cns_0012662-snap-gene-0.3-mRNA-1"/>
    </source>
</evidence>
<feature type="compositionally biased region" description="Low complexity" evidence="11">
    <location>
        <begin position="1762"/>
        <end position="1773"/>
    </location>
</feature>
<keyword evidence="8" id="KW-0406">Ion transport</keyword>
<feature type="transmembrane region" description="Helical" evidence="12">
    <location>
        <begin position="950"/>
        <end position="968"/>
    </location>
</feature>
<dbReference type="WBParaSite" id="maker-uti_cns_0012662-snap-gene-0.3-mRNA-1">
    <property type="protein sequence ID" value="maker-uti_cns_0012662-snap-gene-0.3-mRNA-1"/>
    <property type="gene ID" value="maker-uti_cns_0012662-snap-gene-0.3"/>
</dbReference>
<evidence type="ECO:0000256" key="10">
    <source>
        <dbReference type="ARBA" id="ARBA00023303"/>
    </source>
</evidence>
<feature type="compositionally biased region" description="Low complexity" evidence="11">
    <location>
        <begin position="530"/>
        <end position="553"/>
    </location>
</feature>
<comment type="similarity">
    <text evidence="2">Belongs to the otopetrin family.</text>
</comment>
<evidence type="ECO:0000256" key="4">
    <source>
        <dbReference type="ARBA" id="ARBA00022475"/>
    </source>
</evidence>
<feature type="region of interest" description="Disordered" evidence="11">
    <location>
        <begin position="453"/>
        <end position="473"/>
    </location>
</feature>
<feature type="transmembrane region" description="Helical" evidence="12">
    <location>
        <begin position="1626"/>
        <end position="1643"/>
    </location>
</feature>
<evidence type="ECO:0000256" key="8">
    <source>
        <dbReference type="ARBA" id="ARBA00023065"/>
    </source>
</evidence>
<dbReference type="Pfam" id="PF03189">
    <property type="entry name" value="Otopetrin"/>
    <property type="match status" value="2"/>
</dbReference>
<dbReference type="InterPro" id="IPR004878">
    <property type="entry name" value="Otopetrin"/>
</dbReference>